<proteinExistence type="predicted"/>
<organism evidence="2 3">
    <name type="scientific">Astyanax mexicanus</name>
    <name type="common">Blind cave fish</name>
    <name type="synonym">Astyanax fasciatus mexicanus</name>
    <dbReference type="NCBI Taxonomy" id="7994"/>
    <lineage>
        <taxon>Eukaryota</taxon>
        <taxon>Metazoa</taxon>
        <taxon>Chordata</taxon>
        <taxon>Craniata</taxon>
        <taxon>Vertebrata</taxon>
        <taxon>Euteleostomi</taxon>
        <taxon>Actinopterygii</taxon>
        <taxon>Neopterygii</taxon>
        <taxon>Teleostei</taxon>
        <taxon>Ostariophysi</taxon>
        <taxon>Characiformes</taxon>
        <taxon>Characoidei</taxon>
        <taxon>Acestrorhamphidae</taxon>
        <taxon>Acestrorhamphinae</taxon>
        <taxon>Astyanax</taxon>
    </lineage>
</organism>
<protein>
    <recommendedName>
        <fullName evidence="1">Endonuclease/exonuclease/phosphatase domain-containing protein</fullName>
    </recommendedName>
</protein>
<dbReference type="Ensembl" id="ENSAMXT00000031371.1">
    <property type="protein sequence ID" value="ENSAMXP00000042590.1"/>
    <property type="gene ID" value="ENSAMXG00000039040.1"/>
</dbReference>
<feature type="domain" description="Endonuclease/exonuclease/phosphatase" evidence="1">
    <location>
        <begin position="43"/>
        <end position="146"/>
    </location>
</feature>
<dbReference type="GeneTree" id="ENSGT01120000276826"/>
<evidence type="ECO:0000313" key="2">
    <source>
        <dbReference type="Ensembl" id="ENSAMXP00000042590.1"/>
    </source>
</evidence>
<reference evidence="3" key="2">
    <citation type="journal article" date="2014" name="Nat. Commun.">
        <title>The cavefish genome reveals candidate genes for eye loss.</title>
        <authorList>
            <person name="McGaugh S.E."/>
            <person name="Gross J.B."/>
            <person name="Aken B."/>
            <person name="Blin M."/>
            <person name="Borowsky R."/>
            <person name="Chalopin D."/>
            <person name="Hinaux H."/>
            <person name="Jeffery W.R."/>
            <person name="Keene A."/>
            <person name="Ma L."/>
            <person name="Minx P."/>
            <person name="Murphy D."/>
            <person name="O'Quin K.E."/>
            <person name="Retaux S."/>
            <person name="Rohner N."/>
            <person name="Searle S.M."/>
            <person name="Stahl B.A."/>
            <person name="Tabin C."/>
            <person name="Volff J.N."/>
            <person name="Yoshizawa M."/>
            <person name="Warren W.C."/>
        </authorList>
    </citation>
    <scope>NUCLEOTIDE SEQUENCE [LARGE SCALE GENOMIC DNA]</scope>
    <source>
        <strain evidence="3">female</strain>
    </source>
</reference>
<dbReference type="InterPro" id="IPR036691">
    <property type="entry name" value="Endo/exonu/phosph_ase_sf"/>
</dbReference>
<dbReference type="InParanoid" id="A0A3B1JL75"/>
<dbReference type="AlphaFoldDB" id="A0A3B1JL75"/>
<dbReference type="Proteomes" id="UP000018467">
    <property type="component" value="Unassembled WGS sequence"/>
</dbReference>
<keyword evidence="3" id="KW-1185">Reference proteome</keyword>
<dbReference type="Gene3D" id="3.60.10.10">
    <property type="entry name" value="Endonuclease/exonuclease/phosphatase"/>
    <property type="match status" value="1"/>
</dbReference>
<dbReference type="Bgee" id="ENSAMXG00000039040">
    <property type="expression patterns" value="Expressed in liver and 4 other cell types or tissues"/>
</dbReference>
<dbReference type="GO" id="GO:0003824">
    <property type="term" value="F:catalytic activity"/>
    <property type="evidence" value="ECO:0007669"/>
    <property type="project" value="InterPro"/>
</dbReference>
<reference evidence="3" key="1">
    <citation type="submission" date="2013-03" db="EMBL/GenBank/DDBJ databases">
        <authorList>
            <person name="Jeffery W."/>
            <person name="Warren W."/>
            <person name="Wilson R.K."/>
        </authorList>
    </citation>
    <scope>NUCLEOTIDE SEQUENCE</scope>
    <source>
        <strain evidence="3">female</strain>
    </source>
</reference>
<sequence length="152" mass="18155">MACKLFNRTNKNVTIIQCREIIPGRLMFMDIFLFGKKLRIINIYTAQDRVKKIQLFNKLKMLLCVGYYVILCGDFNTITDEQDRISGRLCKIGREGKVLKEIMSEYNMQDTFRIVYPNRIDFTRFDSVYKTRIDRIYVNKKFSIISYKTKML</sequence>
<reference evidence="2" key="4">
    <citation type="submission" date="2025-09" db="UniProtKB">
        <authorList>
            <consortium name="Ensembl"/>
        </authorList>
    </citation>
    <scope>IDENTIFICATION</scope>
</reference>
<accession>A0A3B1JL75</accession>
<reference evidence="2" key="3">
    <citation type="submission" date="2025-08" db="UniProtKB">
        <authorList>
            <consortium name="Ensembl"/>
        </authorList>
    </citation>
    <scope>IDENTIFICATION</scope>
</reference>
<dbReference type="SUPFAM" id="SSF56219">
    <property type="entry name" value="DNase I-like"/>
    <property type="match status" value="1"/>
</dbReference>
<evidence type="ECO:0000313" key="3">
    <source>
        <dbReference type="Proteomes" id="UP000018467"/>
    </source>
</evidence>
<name>A0A3B1JL75_ASTMX</name>
<dbReference type="InterPro" id="IPR005135">
    <property type="entry name" value="Endo/exonuclease/phosphatase"/>
</dbReference>
<evidence type="ECO:0000259" key="1">
    <source>
        <dbReference type="Pfam" id="PF03372"/>
    </source>
</evidence>
<dbReference type="Pfam" id="PF03372">
    <property type="entry name" value="Exo_endo_phos"/>
    <property type="match status" value="1"/>
</dbReference>